<reference evidence="2" key="1">
    <citation type="journal article" date="2019" name="Int. J. Syst. Evol. Microbiol.">
        <title>The Global Catalogue of Microorganisms (GCM) 10K type strain sequencing project: providing services to taxonomists for standard genome sequencing and annotation.</title>
        <authorList>
            <consortium name="The Broad Institute Genomics Platform"/>
            <consortium name="The Broad Institute Genome Sequencing Center for Infectious Disease"/>
            <person name="Wu L."/>
            <person name="Ma J."/>
        </authorList>
    </citation>
    <scope>NUCLEOTIDE SEQUENCE [LARGE SCALE GENOMIC DNA]</scope>
    <source>
        <strain evidence="2">JCM 18303</strain>
    </source>
</reference>
<proteinExistence type="predicted"/>
<keyword evidence="2" id="KW-1185">Reference proteome</keyword>
<comment type="caution">
    <text evidence="1">The sequence shown here is derived from an EMBL/GenBank/DDBJ whole genome shotgun (WGS) entry which is preliminary data.</text>
</comment>
<evidence type="ECO:0008006" key="3">
    <source>
        <dbReference type="Google" id="ProtNLM"/>
    </source>
</evidence>
<dbReference type="Pfam" id="PF14175">
    <property type="entry name" value="YaaC"/>
    <property type="match status" value="1"/>
</dbReference>
<dbReference type="InterPro" id="IPR026988">
    <property type="entry name" value="YaaC-like"/>
</dbReference>
<evidence type="ECO:0000313" key="2">
    <source>
        <dbReference type="Proteomes" id="UP001428817"/>
    </source>
</evidence>
<name>A0ABP9RGG0_9PSEU</name>
<evidence type="ECO:0000313" key="1">
    <source>
        <dbReference type="EMBL" id="GAA5176690.1"/>
    </source>
</evidence>
<dbReference type="Proteomes" id="UP001428817">
    <property type="component" value="Unassembled WGS sequence"/>
</dbReference>
<accession>A0ABP9RGG0</accession>
<protein>
    <recommendedName>
        <fullName evidence="3">YaaC-like protein</fullName>
    </recommendedName>
</protein>
<organism evidence="1 2">
    <name type="scientific">Pseudonocardia eucalypti</name>
    <dbReference type="NCBI Taxonomy" id="648755"/>
    <lineage>
        <taxon>Bacteria</taxon>
        <taxon>Bacillati</taxon>
        <taxon>Actinomycetota</taxon>
        <taxon>Actinomycetes</taxon>
        <taxon>Pseudonocardiales</taxon>
        <taxon>Pseudonocardiaceae</taxon>
        <taxon>Pseudonocardia</taxon>
    </lineage>
</organism>
<dbReference type="EMBL" id="BAABJP010000069">
    <property type="protein sequence ID" value="GAA5176690.1"/>
    <property type="molecule type" value="Genomic_DNA"/>
</dbReference>
<gene>
    <name evidence="1" type="ORF">GCM10023321_85700</name>
</gene>
<sequence>MSQDSSIIHFRLQGIRATLRESPLFKESNSRRDGFYAAMRQFDEQMAAARVVSPATRPINLYYGLVQAGYAICAAKLRPEKGRRWSFDHHGLSYGKACSLPEVTVSAVELEKKVGGYQNVSQAVNSEIIKGPVEIGALWSCNPDLQFPLGIGPVHNTTLSLSPVFDPKNITTTIFEGGSRQGLTPYATISAPGSVPEDREQWLSKLREEYFGLHRTLLARPEESALTPSDSGEEFKTRVWWANEEVGSTPEGLGKFLDNFAPEHRYKNARYVLPKISGSDRPPNPLMSWWLILYAFSNLARYHPKEWANDLNLDESLCAASLNKAMDDALTILPHLVLNALDARPTLITRSG</sequence>
<dbReference type="RefSeq" id="WP_185058330.1">
    <property type="nucleotide sequence ID" value="NZ_BAABJP010000069.1"/>
</dbReference>